<organism evidence="2 3">
    <name type="scientific">Arcticibacterium luteifluviistationis</name>
    <dbReference type="NCBI Taxonomy" id="1784714"/>
    <lineage>
        <taxon>Bacteria</taxon>
        <taxon>Pseudomonadati</taxon>
        <taxon>Bacteroidota</taxon>
        <taxon>Cytophagia</taxon>
        <taxon>Cytophagales</taxon>
        <taxon>Leadbetterellaceae</taxon>
        <taxon>Arcticibacterium</taxon>
    </lineage>
</organism>
<evidence type="ECO:0000313" key="3">
    <source>
        <dbReference type="Proteomes" id="UP000249873"/>
    </source>
</evidence>
<evidence type="ECO:0000256" key="1">
    <source>
        <dbReference type="ARBA" id="ARBA00022729"/>
    </source>
</evidence>
<dbReference type="KEGG" id="als:DJ013_10480"/>
<protein>
    <recommendedName>
        <fullName evidence="4">Phospholipase</fullName>
    </recommendedName>
</protein>
<dbReference type="SUPFAM" id="SSF53474">
    <property type="entry name" value="alpha/beta-Hydrolases"/>
    <property type="match status" value="1"/>
</dbReference>
<dbReference type="EMBL" id="CP029480">
    <property type="protein sequence ID" value="AWV98571.1"/>
    <property type="molecule type" value="Genomic_DNA"/>
</dbReference>
<dbReference type="Gene3D" id="3.40.50.1820">
    <property type="entry name" value="alpha/beta hydrolase"/>
    <property type="match status" value="1"/>
</dbReference>
<dbReference type="RefSeq" id="WP_111371764.1">
    <property type="nucleotide sequence ID" value="NZ_CP029480.1"/>
</dbReference>
<dbReference type="InterPro" id="IPR050955">
    <property type="entry name" value="Plant_Biomass_Hydrol_Est"/>
</dbReference>
<dbReference type="PANTHER" id="PTHR43037:SF1">
    <property type="entry name" value="BLL1128 PROTEIN"/>
    <property type="match status" value="1"/>
</dbReference>
<evidence type="ECO:0008006" key="4">
    <source>
        <dbReference type="Google" id="ProtNLM"/>
    </source>
</evidence>
<evidence type="ECO:0000313" key="2">
    <source>
        <dbReference type="EMBL" id="AWV98571.1"/>
    </source>
</evidence>
<gene>
    <name evidence="2" type="ORF">DJ013_10480</name>
</gene>
<dbReference type="PANTHER" id="PTHR43037">
    <property type="entry name" value="UNNAMED PRODUCT-RELATED"/>
    <property type="match status" value="1"/>
</dbReference>
<dbReference type="OrthoDB" id="9764953at2"/>
<reference evidence="2 3" key="1">
    <citation type="submission" date="2018-05" db="EMBL/GenBank/DDBJ databases">
        <title>Complete genome sequence of Arcticibacterium luteifluviistationis SM1504T, a cytophagaceae bacterium isolated from Arctic surface seawater.</title>
        <authorList>
            <person name="Li Y."/>
            <person name="Qin Q.-L."/>
        </authorList>
    </citation>
    <scope>NUCLEOTIDE SEQUENCE [LARGE SCALE GENOMIC DNA]</scope>
    <source>
        <strain evidence="2 3">SM1504</strain>
    </source>
</reference>
<keyword evidence="3" id="KW-1185">Reference proteome</keyword>
<accession>A0A2Z4GBR4</accession>
<dbReference type="AlphaFoldDB" id="A0A2Z4GBR4"/>
<dbReference type="Proteomes" id="UP000249873">
    <property type="component" value="Chromosome"/>
</dbReference>
<dbReference type="InterPro" id="IPR029058">
    <property type="entry name" value="AB_hydrolase_fold"/>
</dbReference>
<proteinExistence type="predicted"/>
<keyword evidence="1" id="KW-0732">Signal</keyword>
<name>A0A2Z4GBR4_9BACT</name>
<sequence>MNNSFISLVCFILLFSCKKESETVVKNRLTEEVFVPSTKIDSSDLVGLPKDTGGVHKGYLLNKTEAIYAHMVYTPGGYQEEGQGYPLLIFLHGWGPRQLTNEIGTDLNVVKEHGPPALIEQNQWNPSFPFIVASPQLEGQYWASADIHSFIDYIIGKYNINTKRIYLTGLSLGGGGCWYYVGEKGDESHAAAIIPISARGEASIVSNLTNTPIWAFHGAKDQTVEPINNYGSVMMVDEINRNSPAVIAKVTVFDNAGHDAWTRTYGNQFGETGISYSPFNLNIYDWLLQYKKE</sequence>